<evidence type="ECO:0000256" key="5">
    <source>
        <dbReference type="ARBA" id="ARBA00022723"/>
    </source>
</evidence>
<keyword evidence="12" id="KW-0547">Nucleotide-binding</keyword>
<dbReference type="Pfam" id="PF01150">
    <property type="entry name" value="GDA1_CD39"/>
    <property type="match status" value="1"/>
</dbReference>
<dbReference type="GO" id="GO:0008270">
    <property type="term" value="F:zinc ion binding"/>
    <property type="evidence" value="ECO:0007669"/>
    <property type="project" value="UniProtKB-KW"/>
</dbReference>
<keyword evidence="5" id="KW-0479">Metal-binding</keyword>
<evidence type="ECO:0000256" key="8">
    <source>
        <dbReference type="ARBA" id="ARBA00022801"/>
    </source>
</evidence>
<dbReference type="WBParaSite" id="scaffold534_cov297.g1269">
    <property type="protein sequence ID" value="scaffold534_cov297.g1269"/>
    <property type="gene ID" value="scaffold534_cov297.g1269"/>
</dbReference>
<proteinExistence type="inferred from homology"/>
<dbReference type="InterPro" id="IPR001876">
    <property type="entry name" value="Znf_RanBP2"/>
</dbReference>
<dbReference type="FunFam" id="3.90.70.10:FF:000010">
    <property type="entry name" value="Calpain 15"/>
    <property type="match status" value="1"/>
</dbReference>
<dbReference type="PRINTS" id="PR00704">
    <property type="entry name" value="CALPAIN"/>
</dbReference>
<dbReference type="Proteomes" id="UP000887561">
    <property type="component" value="Unplaced"/>
</dbReference>
<name>A0A915MXE7_MELJA</name>
<keyword evidence="4 14" id="KW-0645">Protease</keyword>
<dbReference type="PROSITE" id="PS01358">
    <property type="entry name" value="ZF_RANBP2_1"/>
    <property type="match status" value="1"/>
</dbReference>
<dbReference type="InterPro" id="IPR000407">
    <property type="entry name" value="GDA1_CD39_NTPase"/>
</dbReference>
<evidence type="ECO:0000313" key="17">
    <source>
        <dbReference type="Proteomes" id="UP000887561"/>
    </source>
</evidence>
<dbReference type="GO" id="GO:0006508">
    <property type="term" value="P:proteolysis"/>
    <property type="evidence" value="ECO:0007669"/>
    <property type="project" value="UniProtKB-KW"/>
</dbReference>
<evidence type="ECO:0000256" key="3">
    <source>
        <dbReference type="ARBA" id="ARBA00022553"/>
    </source>
</evidence>
<dbReference type="PANTHER" id="PTHR10183">
    <property type="entry name" value="CALPAIN"/>
    <property type="match status" value="1"/>
</dbReference>
<evidence type="ECO:0000256" key="7">
    <source>
        <dbReference type="ARBA" id="ARBA00022771"/>
    </source>
</evidence>
<sequence length="1109" mass="126728">MSVDNWSCPNCTLINNIQEHCCKACLYSFNKNNRNGFLRKLKLPHFSVNSALEKLDSALDLITNSPGRSSTSQQNVQIYPQFNHSPAIWKCSSCSQLNNHAGKRDWREGPIYIQSNIDTASFYATYNYWTCSNPNCCLKQPLTPLNGKCPLCRVKSSYHRMQTSKSMPRLSDIGLAENVLSLPQEVIEDKIVHSDRYNSIIEHCSLTNHCFLDDSFPHSLHSIGPLSQFECKNLDIIWLRPSEIFTRDGHLVRWAVFNDPQPTDIEQGLLGNCWFLSAMAVVSERPDILERLFLSKVYDHYGVYEMRLCVGGLWQNVFVDDFFPCHKRSRTMVFGVGRKNQLWPSLLEKALAKIYGNYAILRAGRICEGLSTLTGAPTISLDLEYIDLNFEGRMSALNIVWAKLLSAREARFIMGCSCGAGNRPVNEDEYRKLGLMSQHAYSLLDVRQTREGYRLVQLRNPWGSFVWNGEFSRKWPGWTSELKKELASDANKQSGTFWMPFERLANYFDTIDIAQINRGWISTRHLLDIGWVEGRTRIVRFTITEPTELCVILHQRNARTDSNGMIARYLTNNFAGLALMVDNTNPNTCVQVRSDFNNSTNVLSTRGSLFAVDSLPPLHRQIITVLTHAEASQPLSVAHSLCSRSTSFPQLKDWSPSTNFFHSQNLPLLIGMDIKENINYGIIIDAGSTGSRLFLYEWISKSDKQLIDIKITNDLEGKPVVKKVTPGLSSFAEKPDAAPDYLLPLLQYASERIPTHKRPKTPLFIFATAGMRLLPLEKQNSIISSLRKKLPKIIELKINPENIKVITGKWEGIYSWIAVNYMLGRFNSTTNSLSMNTQIGNNDNNFKILERQKTAGMIDMGGASTQIAFELPFNLNEQQSKEEEDENIQIIQLISSTKQFLFKIFVTTFLGFGVNEGAKKYEKLLWSKINNGRNLSEEEIILDGCLPKDFLKLTSIEDEDGQQFIRKIFDKHKECPKTKKCFFGGVKIPKGVSLSDFELYGFSEYWFSVDDVLSLGGIYDHDIFEEKAKQFCRQTWREIKKKVRAKQYPKADRDRIETQCFKSAWIHAILHNGFYVEEKRNHFQSAFKIKGQEVQWALGAMIYQMRLSS</sequence>
<protein>
    <submittedName>
        <fullName evidence="18">Calpain catalytic domain-containing protein</fullName>
    </submittedName>
</protein>
<evidence type="ECO:0000256" key="1">
    <source>
        <dbReference type="ARBA" id="ARBA00007623"/>
    </source>
</evidence>
<dbReference type="PANTHER" id="PTHR10183:SF382">
    <property type="entry name" value="CALPAIN-15"/>
    <property type="match status" value="1"/>
</dbReference>
<evidence type="ECO:0000256" key="13">
    <source>
        <dbReference type="PIRSR" id="PIRSR622684-1"/>
    </source>
</evidence>
<evidence type="ECO:0000313" key="18">
    <source>
        <dbReference type="WBParaSite" id="scaffold534_cov297.g1269"/>
    </source>
</evidence>
<feature type="active site" description="Proton acceptor" evidence="11">
    <location>
        <position position="811"/>
    </location>
</feature>
<dbReference type="SUPFAM" id="SSF54001">
    <property type="entry name" value="Cysteine proteinases"/>
    <property type="match status" value="1"/>
</dbReference>
<keyword evidence="17" id="KW-1185">Reference proteome</keyword>
<comment type="similarity">
    <text evidence="1">Belongs to the peptidase C2 family.</text>
</comment>
<dbReference type="Gene3D" id="3.30.420.40">
    <property type="match status" value="1"/>
</dbReference>
<dbReference type="Gene3D" id="3.30.420.150">
    <property type="entry name" value="Exopolyphosphatase. Domain 2"/>
    <property type="match status" value="1"/>
</dbReference>
<evidence type="ECO:0000256" key="6">
    <source>
        <dbReference type="ARBA" id="ARBA00022737"/>
    </source>
</evidence>
<dbReference type="Pfam" id="PF00648">
    <property type="entry name" value="Peptidase_C2"/>
    <property type="match status" value="1"/>
</dbReference>
<evidence type="ECO:0000256" key="4">
    <source>
        <dbReference type="ARBA" id="ARBA00022670"/>
    </source>
</evidence>
<dbReference type="PROSITE" id="PS01238">
    <property type="entry name" value="GDA1_CD39_NTPASE"/>
    <property type="match status" value="1"/>
</dbReference>
<feature type="active site" evidence="13 14">
    <location>
        <position position="273"/>
    </location>
</feature>
<evidence type="ECO:0000256" key="14">
    <source>
        <dbReference type="PROSITE-ProRule" id="PRU00239"/>
    </source>
</evidence>
<evidence type="ECO:0000259" key="16">
    <source>
        <dbReference type="PROSITE" id="PS50203"/>
    </source>
</evidence>
<dbReference type="AlphaFoldDB" id="A0A915MXE7"/>
<feature type="domain" description="Calpain catalytic" evidence="16">
    <location>
        <begin position="210"/>
        <end position="517"/>
    </location>
</feature>
<feature type="binding site" evidence="12">
    <location>
        <begin position="862"/>
        <end position="866"/>
    </location>
    <ligand>
        <name>ATP</name>
        <dbReference type="ChEBI" id="CHEBI:30616"/>
    </ligand>
</feature>
<keyword evidence="7" id="KW-0863">Zinc-finger</keyword>
<evidence type="ECO:0000256" key="9">
    <source>
        <dbReference type="ARBA" id="ARBA00022807"/>
    </source>
</evidence>
<evidence type="ECO:0000256" key="2">
    <source>
        <dbReference type="ARBA" id="ARBA00009283"/>
    </source>
</evidence>
<keyword evidence="12" id="KW-0067">ATP-binding</keyword>
<organism evidence="17 18">
    <name type="scientific">Meloidogyne javanica</name>
    <name type="common">Root-knot nematode worm</name>
    <dbReference type="NCBI Taxonomy" id="6303"/>
    <lineage>
        <taxon>Eukaryota</taxon>
        <taxon>Metazoa</taxon>
        <taxon>Ecdysozoa</taxon>
        <taxon>Nematoda</taxon>
        <taxon>Chromadorea</taxon>
        <taxon>Rhabditida</taxon>
        <taxon>Tylenchina</taxon>
        <taxon>Tylenchomorpha</taxon>
        <taxon>Tylenchoidea</taxon>
        <taxon>Meloidogynidae</taxon>
        <taxon>Meloidogyninae</taxon>
        <taxon>Meloidogyne</taxon>
        <taxon>Meloidogyne incognita group</taxon>
    </lineage>
</organism>
<dbReference type="PROSITE" id="PS50203">
    <property type="entry name" value="CALPAIN_CAT"/>
    <property type="match status" value="1"/>
</dbReference>
<keyword evidence="6" id="KW-0677">Repeat</keyword>
<feature type="active site" evidence="13 14">
    <location>
        <position position="439"/>
    </location>
</feature>
<dbReference type="GO" id="GO:0005524">
    <property type="term" value="F:ATP binding"/>
    <property type="evidence" value="ECO:0007669"/>
    <property type="project" value="UniProtKB-KW"/>
</dbReference>
<dbReference type="GO" id="GO:0005737">
    <property type="term" value="C:cytoplasm"/>
    <property type="evidence" value="ECO:0007669"/>
    <property type="project" value="TreeGrafter"/>
</dbReference>
<evidence type="ECO:0000256" key="12">
    <source>
        <dbReference type="PIRSR" id="PIRSR600407-2"/>
    </source>
</evidence>
<reference evidence="18" key="1">
    <citation type="submission" date="2022-11" db="UniProtKB">
        <authorList>
            <consortium name="WormBaseParasite"/>
        </authorList>
    </citation>
    <scope>IDENTIFICATION</scope>
</reference>
<dbReference type="CDD" id="cd00044">
    <property type="entry name" value="CysPc"/>
    <property type="match status" value="1"/>
</dbReference>
<accession>A0A915MXE7</accession>
<keyword evidence="3" id="KW-0597">Phosphoprotein</keyword>
<dbReference type="InterPro" id="IPR022684">
    <property type="entry name" value="Calpain_cysteine_protease"/>
</dbReference>
<dbReference type="SMART" id="SM00230">
    <property type="entry name" value="CysPc"/>
    <property type="match status" value="1"/>
</dbReference>
<dbReference type="InterPro" id="IPR000169">
    <property type="entry name" value="Pept_cys_AS"/>
</dbReference>
<dbReference type="GO" id="GO:0004198">
    <property type="term" value="F:calcium-dependent cysteine-type endopeptidase activity"/>
    <property type="evidence" value="ECO:0007669"/>
    <property type="project" value="InterPro"/>
</dbReference>
<keyword evidence="9 14" id="KW-0788">Thiol protease</keyword>
<dbReference type="InterPro" id="IPR038765">
    <property type="entry name" value="Papain-like_cys_pep_sf"/>
</dbReference>
<evidence type="ECO:0000256" key="15">
    <source>
        <dbReference type="RuleBase" id="RU003833"/>
    </source>
</evidence>
<evidence type="ECO:0000256" key="10">
    <source>
        <dbReference type="ARBA" id="ARBA00022833"/>
    </source>
</evidence>
<dbReference type="Gene3D" id="3.90.70.10">
    <property type="entry name" value="Cysteine proteinases"/>
    <property type="match status" value="1"/>
</dbReference>
<dbReference type="InterPro" id="IPR001300">
    <property type="entry name" value="Peptidase_C2_calpain_cat"/>
</dbReference>
<keyword evidence="8 14" id="KW-0378">Hydrolase</keyword>
<keyword evidence="10" id="KW-0862">Zinc</keyword>
<feature type="active site" evidence="13 14">
    <location>
        <position position="460"/>
    </location>
</feature>
<evidence type="ECO:0000256" key="11">
    <source>
        <dbReference type="PIRSR" id="PIRSR600407-1"/>
    </source>
</evidence>
<dbReference type="PROSITE" id="PS00139">
    <property type="entry name" value="THIOL_PROTEASE_CYS"/>
    <property type="match status" value="1"/>
</dbReference>
<comment type="similarity">
    <text evidence="2 15">Belongs to the GDA1/CD39 NTPase family.</text>
</comment>